<evidence type="ECO:0000313" key="2">
    <source>
        <dbReference type="EMBL" id="KAK5629534.1"/>
    </source>
</evidence>
<evidence type="ECO:0000313" key="3">
    <source>
        <dbReference type="Proteomes" id="UP001305414"/>
    </source>
</evidence>
<dbReference type="EMBL" id="JAWHQM010000012">
    <property type="protein sequence ID" value="KAK5629534.1"/>
    <property type="molecule type" value="Genomic_DNA"/>
</dbReference>
<proteinExistence type="predicted"/>
<name>A0AAN7UPU0_9PEZI</name>
<dbReference type="Proteomes" id="UP001305414">
    <property type="component" value="Unassembled WGS sequence"/>
</dbReference>
<feature type="transmembrane region" description="Helical" evidence="1">
    <location>
        <begin position="112"/>
        <end position="138"/>
    </location>
</feature>
<protein>
    <submittedName>
        <fullName evidence="2">Uncharacterized protein</fullName>
    </submittedName>
</protein>
<keyword evidence="3" id="KW-1185">Reference proteome</keyword>
<dbReference type="AlphaFoldDB" id="A0AAN7UPU0"/>
<comment type="caution">
    <text evidence="2">The sequence shown here is derived from an EMBL/GenBank/DDBJ whole genome shotgun (WGS) entry which is preliminary data.</text>
</comment>
<keyword evidence="1" id="KW-1133">Transmembrane helix</keyword>
<keyword evidence="1" id="KW-0472">Membrane</keyword>
<gene>
    <name evidence="2" type="ORF">RRF57_005249</name>
</gene>
<reference evidence="2 3" key="1">
    <citation type="submission" date="2023-10" db="EMBL/GenBank/DDBJ databases">
        <title>Draft genome sequence of Xylaria bambusicola isolate GMP-LS, the root and basal stem rot pathogen of sugarcane in Indonesia.</title>
        <authorList>
            <person name="Selvaraj P."/>
            <person name="Muralishankar V."/>
            <person name="Muruganantham S."/>
            <person name="Sp S."/>
            <person name="Haryani S."/>
            <person name="Lau K.J.X."/>
            <person name="Naqvi N.I."/>
        </authorList>
    </citation>
    <scope>NUCLEOTIDE SEQUENCE [LARGE SCALE GENOMIC DNA]</scope>
    <source>
        <strain evidence="2">GMP-LS</strain>
    </source>
</reference>
<keyword evidence="1" id="KW-0812">Transmembrane</keyword>
<organism evidence="2 3">
    <name type="scientific">Xylaria bambusicola</name>
    <dbReference type="NCBI Taxonomy" id="326684"/>
    <lineage>
        <taxon>Eukaryota</taxon>
        <taxon>Fungi</taxon>
        <taxon>Dikarya</taxon>
        <taxon>Ascomycota</taxon>
        <taxon>Pezizomycotina</taxon>
        <taxon>Sordariomycetes</taxon>
        <taxon>Xylariomycetidae</taxon>
        <taxon>Xylariales</taxon>
        <taxon>Xylariaceae</taxon>
        <taxon>Xylaria</taxon>
    </lineage>
</organism>
<feature type="transmembrane region" description="Helical" evidence="1">
    <location>
        <begin position="212"/>
        <end position="236"/>
    </location>
</feature>
<evidence type="ECO:0000256" key="1">
    <source>
        <dbReference type="SAM" id="Phobius"/>
    </source>
</evidence>
<accession>A0AAN7UPU0</accession>
<sequence length="283" mass="31522">MDAIMRKITAFEDHESWKGQCVIKIKEAVELNKSSDVFNGLVNRAGKVLQNPLTAPGTVAGIDYNTCAKYCSYEQLSTVFSFKVFSAGATNYLLPWLALTAQLPFETGEHEIIANVMSFCYAVGSPMLITYSLATTILNQHWLRRKFRKLEASDRPLNPTSKNVRIFLQESQQLPLRLSQENGSLASLIILPDNADWWEKLKINILLTRRGVTLSLIAQILVAVLSWTLTAISVIVSSLGDADEALELSSGSLWVWLVSDRKRTWLALITNSGCSACNPRRVN</sequence>